<dbReference type="Proteomes" id="UP000005444">
    <property type="component" value="Chromosome"/>
</dbReference>
<dbReference type="PATRIC" id="fig|701521.8.peg.666"/>
<dbReference type="RefSeq" id="WP_014215186.1">
    <property type="nucleotide sequence ID" value="NC_016605.1"/>
</dbReference>
<feature type="coiled-coil region" evidence="6">
    <location>
        <begin position="78"/>
        <end position="108"/>
    </location>
</feature>
<dbReference type="KEGG" id="pce:PECL_697"/>
<evidence type="ECO:0000256" key="5">
    <source>
        <dbReference type="PIRNR" id="PIRNR038471"/>
    </source>
</evidence>
<dbReference type="AlphaFoldDB" id="G8PCK4"/>
<dbReference type="STRING" id="701521.PECL_697"/>
<evidence type="ECO:0000256" key="6">
    <source>
        <dbReference type="SAM" id="Coils"/>
    </source>
</evidence>
<dbReference type="PANTHER" id="PTHR34138">
    <property type="entry name" value="CELL SHAPE-DETERMINING PROTEIN MREC"/>
    <property type="match status" value="1"/>
</dbReference>
<evidence type="ECO:0000256" key="1">
    <source>
        <dbReference type="ARBA" id="ARBA00009369"/>
    </source>
</evidence>
<dbReference type="Gene3D" id="2.40.10.350">
    <property type="entry name" value="Rod shape-determining protein MreC, domain 2"/>
    <property type="match status" value="1"/>
</dbReference>
<evidence type="ECO:0000313" key="9">
    <source>
        <dbReference type="Proteomes" id="UP000005444"/>
    </source>
</evidence>
<dbReference type="GO" id="GO:0008360">
    <property type="term" value="P:regulation of cell shape"/>
    <property type="evidence" value="ECO:0007669"/>
    <property type="project" value="UniProtKB-KW"/>
</dbReference>
<accession>G8PCK4</accession>
<gene>
    <name evidence="8" type="primary">mreC</name>
    <name evidence="8" type="ordered locus">PECL_697</name>
</gene>
<evidence type="ECO:0000313" key="8">
    <source>
        <dbReference type="EMBL" id="AEV94989.1"/>
    </source>
</evidence>
<keyword evidence="9" id="KW-1185">Reference proteome</keyword>
<evidence type="ECO:0000256" key="4">
    <source>
        <dbReference type="ARBA" id="ARBA00032089"/>
    </source>
</evidence>
<dbReference type="InterPro" id="IPR007221">
    <property type="entry name" value="MreC"/>
</dbReference>
<dbReference type="EMBL" id="CP003137">
    <property type="protein sequence ID" value="AEV94989.1"/>
    <property type="molecule type" value="Genomic_DNA"/>
</dbReference>
<dbReference type="Gene3D" id="2.40.10.340">
    <property type="entry name" value="Rod shape-determining protein MreC, domain 1"/>
    <property type="match status" value="1"/>
</dbReference>
<dbReference type="PIRSF" id="PIRSF038471">
    <property type="entry name" value="MreC"/>
    <property type="match status" value="1"/>
</dbReference>
<evidence type="ECO:0000256" key="2">
    <source>
        <dbReference type="ARBA" id="ARBA00013855"/>
    </source>
</evidence>
<dbReference type="InterPro" id="IPR042177">
    <property type="entry name" value="Cell/Rod_1"/>
</dbReference>
<organism evidence="8 9">
    <name type="scientific">Pediococcus claussenii (strain ATCC BAA-344 / DSM 14800 / JCM 18046 / KCTC 3811 / LMG 21948 / P06)</name>
    <dbReference type="NCBI Taxonomy" id="701521"/>
    <lineage>
        <taxon>Bacteria</taxon>
        <taxon>Bacillati</taxon>
        <taxon>Bacillota</taxon>
        <taxon>Bacilli</taxon>
        <taxon>Lactobacillales</taxon>
        <taxon>Lactobacillaceae</taxon>
        <taxon>Pediococcus</taxon>
    </lineage>
</organism>
<name>G8PCK4_PEDCP</name>
<dbReference type="NCBIfam" id="TIGR00219">
    <property type="entry name" value="mreC"/>
    <property type="match status" value="1"/>
</dbReference>
<keyword evidence="6" id="KW-0175">Coiled coil</keyword>
<sequence>MQKFFSNRKLVITVVCLIIAGGLMAASLMIRQKESTPAPQKAGNDFFGVINRVIAYPIEGAKGVTHGVKDFMLTYEENQKLRKNIDDLDQTHAQNEALKDENKQLKSLVGLKNSMTDYRLTPAVVLTRTPSSWQDIITIGKGTLNGVKKNQSVLAGNGLVGRVIEANYTTSKVELISDNNDSANRFAIQVNSTDGENVNGIITGYNKEKNQIIMGQVTTKKKVAVGERVITSGLGGVTPKGLYVGKVAKVTKDDYGLASEIMIKPATDMNDINDVVVAQLK</sequence>
<reference evidence="8 9" key="1">
    <citation type="journal article" date="2012" name="J. Bacteriol.">
        <title>Complete Genome Sequence of the Beer Spoilage Organism Pediococcus claussenii ATCC BAA-344T.</title>
        <authorList>
            <person name="Pittet V."/>
            <person name="Abegunde T."/>
            <person name="Marfleet T."/>
            <person name="Haakensen M."/>
            <person name="Morrow K."/>
            <person name="Jayaprakash T."/>
            <person name="Schroeder K."/>
            <person name="Trost B."/>
            <person name="Byrns S."/>
            <person name="Bergsveinson J."/>
            <person name="Kusalik A."/>
            <person name="Ziola B."/>
        </authorList>
    </citation>
    <scope>NUCLEOTIDE SEQUENCE [LARGE SCALE GENOMIC DNA]</scope>
    <source>
        <strain evidence="8 9">ATCC BAA-344</strain>
    </source>
</reference>
<dbReference type="HOGENOM" id="CLU_042663_1_1_9"/>
<comment type="similarity">
    <text evidence="1 5">Belongs to the MreC family.</text>
</comment>
<proteinExistence type="inferred from homology"/>
<feature type="domain" description="Rod shape-determining protein MreC beta-barrel core" evidence="7">
    <location>
        <begin position="125"/>
        <end position="278"/>
    </location>
</feature>
<dbReference type="Pfam" id="PF04085">
    <property type="entry name" value="MreC"/>
    <property type="match status" value="1"/>
</dbReference>
<dbReference type="InterPro" id="IPR042175">
    <property type="entry name" value="Cell/Rod_MreC_2"/>
</dbReference>
<keyword evidence="3 5" id="KW-0133">Cell shape</keyword>
<comment type="function">
    <text evidence="5">Involved in formation and maintenance of cell shape.</text>
</comment>
<evidence type="ECO:0000259" key="7">
    <source>
        <dbReference type="Pfam" id="PF04085"/>
    </source>
</evidence>
<protein>
    <recommendedName>
        <fullName evidence="2 5">Cell shape-determining protein MreC</fullName>
    </recommendedName>
    <alternativeName>
        <fullName evidence="4 5">Cell shape protein MreC</fullName>
    </alternativeName>
</protein>
<dbReference type="PANTHER" id="PTHR34138:SF1">
    <property type="entry name" value="CELL SHAPE-DETERMINING PROTEIN MREC"/>
    <property type="match status" value="1"/>
</dbReference>
<dbReference type="InterPro" id="IPR055342">
    <property type="entry name" value="MreC_beta-barrel_core"/>
</dbReference>
<evidence type="ECO:0000256" key="3">
    <source>
        <dbReference type="ARBA" id="ARBA00022960"/>
    </source>
</evidence>
<dbReference type="eggNOG" id="COG1792">
    <property type="taxonomic scope" value="Bacteria"/>
</dbReference>
<dbReference type="GO" id="GO:0005886">
    <property type="term" value="C:plasma membrane"/>
    <property type="evidence" value="ECO:0007669"/>
    <property type="project" value="TreeGrafter"/>
</dbReference>